<proteinExistence type="inferred from homology"/>
<keyword evidence="6" id="KW-1185">Reference proteome</keyword>
<dbReference type="PANTHER" id="PTHR13132">
    <property type="entry name" value="ALPHA- 1,6 -FUCOSYLTRANSFERASE"/>
    <property type="match status" value="1"/>
</dbReference>
<protein>
    <submittedName>
        <fullName evidence="5">Alpha-(1,6)-fucosyltransferase</fullName>
    </submittedName>
</protein>
<evidence type="ECO:0000313" key="6">
    <source>
        <dbReference type="Proteomes" id="UP000283509"/>
    </source>
</evidence>
<keyword evidence="1 3" id="KW-0328">Glycosyltransferase</keyword>
<dbReference type="InterPro" id="IPR027350">
    <property type="entry name" value="GT23_dom"/>
</dbReference>
<dbReference type="Pfam" id="PF19745">
    <property type="entry name" value="FUT8_N_cat"/>
    <property type="match status" value="1"/>
</dbReference>
<dbReference type="OrthoDB" id="2014825at2759"/>
<feature type="domain" description="GT23" evidence="4">
    <location>
        <begin position="139"/>
        <end position="423"/>
    </location>
</feature>
<evidence type="ECO:0000256" key="2">
    <source>
        <dbReference type="ARBA" id="ARBA00022679"/>
    </source>
</evidence>
<dbReference type="GO" id="GO:0006487">
    <property type="term" value="P:protein N-linked glycosylation"/>
    <property type="evidence" value="ECO:0007669"/>
    <property type="project" value="TreeGrafter"/>
</dbReference>
<keyword evidence="2 3" id="KW-0808">Transferase</keyword>
<dbReference type="Gene3D" id="2.30.30.40">
    <property type="entry name" value="SH3 Domains"/>
    <property type="match status" value="1"/>
</dbReference>
<reference evidence="5 6" key="2">
    <citation type="submission" date="2019-01" db="EMBL/GenBank/DDBJ databases">
        <title>The decoding of complex shrimp genome reveals the adaptation for benthos swimmer, frequently molting mechanism and breeding impact on genome.</title>
        <authorList>
            <person name="Sun Y."/>
            <person name="Gao Y."/>
            <person name="Yu Y."/>
        </authorList>
    </citation>
    <scope>NUCLEOTIDE SEQUENCE [LARGE SCALE GENOMIC DNA]</scope>
    <source>
        <tissue evidence="5">Muscle</tissue>
    </source>
</reference>
<dbReference type="Gene3D" id="3.40.50.11350">
    <property type="match status" value="1"/>
</dbReference>
<reference evidence="5 6" key="1">
    <citation type="submission" date="2018-04" db="EMBL/GenBank/DDBJ databases">
        <authorList>
            <person name="Zhang X."/>
            <person name="Yuan J."/>
            <person name="Li F."/>
            <person name="Xiang J."/>
        </authorList>
    </citation>
    <scope>NUCLEOTIDE SEQUENCE [LARGE SCALE GENOMIC DNA]</scope>
    <source>
        <tissue evidence="5">Muscle</tissue>
    </source>
</reference>
<accession>A0A3R7M8V0</accession>
<organism evidence="5 6">
    <name type="scientific">Penaeus vannamei</name>
    <name type="common">Whiteleg shrimp</name>
    <name type="synonym">Litopenaeus vannamei</name>
    <dbReference type="NCBI Taxonomy" id="6689"/>
    <lineage>
        <taxon>Eukaryota</taxon>
        <taxon>Metazoa</taxon>
        <taxon>Ecdysozoa</taxon>
        <taxon>Arthropoda</taxon>
        <taxon>Crustacea</taxon>
        <taxon>Multicrustacea</taxon>
        <taxon>Malacostraca</taxon>
        <taxon>Eumalacostraca</taxon>
        <taxon>Eucarida</taxon>
        <taxon>Decapoda</taxon>
        <taxon>Dendrobranchiata</taxon>
        <taxon>Penaeoidea</taxon>
        <taxon>Penaeidae</taxon>
        <taxon>Penaeus</taxon>
    </lineage>
</organism>
<evidence type="ECO:0000313" key="5">
    <source>
        <dbReference type="EMBL" id="ROT75155.1"/>
    </source>
</evidence>
<dbReference type="AlphaFoldDB" id="A0A3R7M8V0"/>
<dbReference type="SUPFAM" id="SSF50044">
    <property type="entry name" value="SH3-domain"/>
    <property type="match status" value="1"/>
</dbReference>
<evidence type="ECO:0000256" key="3">
    <source>
        <dbReference type="PROSITE-ProRule" id="PRU00992"/>
    </source>
</evidence>
<dbReference type="GO" id="GO:0046921">
    <property type="term" value="F:alpha-(1-&gt;6)-fucosyltransferase activity"/>
    <property type="evidence" value="ECO:0007669"/>
    <property type="project" value="TreeGrafter"/>
</dbReference>
<comment type="similarity">
    <text evidence="3">Belongs to the glycosyltransferase 23 family.</text>
</comment>
<feature type="region of interest" description="Important for donor substrate binding" evidence="3">
    <location>
        <begin position="295"/>
        <end position="296"/>
    </location>
</feature>
<comment type="caution">
    <text evidence="5">The sequence shown here is derived from an EMBL/GenBank/DDBJ whole genome shotgun (WGS) entry which is preliminary data.</text>
</comment>
<dbReference type="EMBL" id="QCYY01001806">
    <property type="protein sequence ID" value="ROT75155.1"/>
    <property type="molecule type" value="Genomic_DNA"/>
</dbReference>
<dbReference type="PANTHER" id="PTHR13132:SF29">
    <property type="entry name" value="ALPHA-(1,6)-FUCOSYLTRANSFERASE"/>
    <property type="match status" value="1"/>
</dbReference>
<gene>
    <name evidence="5" type="ORF">C7M84_006300</name>
</gene>
<dbReference type="PROSITE" id="PS51659">
    <property type="entry name" value="GT23"/>
    <property type="match status" value="1"/>
</dbReference>
<name>A0A3R7M8V0_PENVA</name>
<dbReference type="InterPro" id="IPR036028">
    <property type="entry name" value="SH3-like_dom_sf"/>
</dbReference>
<evidence type="ECO:0000259" key="4">
    <source>
        <dbReference type="PROSITE" id="PS51659"/>
    </source>
</evidence>
<dbReference type="Proteomes" id="UP000283509">
    <property type="component" value="Unassembled WGS sequence"/>
</dbReference>
<dbReference type="InterPro" id="IPR045573">
    <property type="entry name" value="Fut8_N_cat"/>
</dbReference>
<sequence length="515" mass="59860">MSVFRARCPVWCVRRGIHLLAIAAGFSKDDEVQTRNELTCAEPSKESEALLRGLQSDNRLLWGYVKAQRRLLDNDPKNADQVDGILENLSQYLRITRHKLDLLREADGRGAWRRQEAGDLSELVQHRLRVLQHPEDCNSARKLYCKFSGWSRGIGSQLHHLTFCFVAAYATQRTLILDTEGWYNTSRGLDEFFLPLSNSCTSANLSEMVPWPGTDSLLVEFPANDYPQPFPPYFPRSVPKDISERLARLHGDPFAWWVGQFFQYAMRMNSHFEEYIRNLALQIGFERPIVGIQIRRTDKMTNGLTFIPLKTFMDAVAEFYDDLELRQKVRTRRVFVATDDPSVIKEAKEKYPDYQFVYMEESIASADMQMRRSDVNLRYYMADTYFLSRSSYLVCTMTSNLCRLTYEIMQTLHDDAAAMAKMLELPLHHMHREKVRLLQAQFSHTPLRRDEMAMEAGDLITVKIRSYSTKHYDDDGFLTGTNLNRSKGGLFPLYKTTPLLRVEEFPSYDHIDRMK</sequence>
<dbReference type="CDD" id="cd11300">
    <property type="entry name" value="Fut8_like"/>
    <property type="match status" value="1"/>
</dbReference>
<evidence type="ECO:0000256" key="1">
    <source>
        <dbReference type="ARBA" id="ARBA00022676"/>
    </source>
</evidence>
<dbReference type="STRING" id="6689.A0A3R7M8V0"/>